<name>A0DML9_PARTE</name>
<feature type="signal peptide" evidence="1">
    <location>
        <begin position="1"/>
        <end position="18"/>
    </location>
</feature>
<reference evidence="2 3" key="1">
    <citation type="journal article" date="2006" name="Nature">
        <title>Global trends of whole-genome duplications revealed by the ciliate Paramecium tetraurelia.</title>
        <authorList>
            <consortium name="Genoscope"/>
            <person name="Aury J.-M."/>
            <person name="Jaillon O."/>
            <person name="Duret L."/>
            <person name="Noel B."/>
            <person name="Jubin C."/>
            <person name="Porcel B.M."/>
            <person name="Segurens B."/>
            <person name="Daubin V."/>
            <person name="Anthouard V."/>
            <person name="Aiach N."/>
            <person name="Arnaiz O."/>
            <person name="Billaut A."/>
            <person name="Beisson J."/>
            <person name="Blanc I."/>
            <person name="Bouhouche K."/>
            <person name="Camara F."/>
            <person name="Duharcourt S."/>
            <person name="Guigo R."/>
            <person name="Gogendeau D."/>
            <person name="Katinka M."/>
            <person name="Keller A.-M."/>
            <person name="Kissmehl R."/>
            <person name="Klotz C."/>
            <person name="Koll F."/>
            <person name="Le Moue A."/>
            <person name="Lepere C."/>
            <person name="Malinsky S."/>
            <person name="Nowacki M."/>
            <person name="Nowak J.K."/>
            <person name="Plattner H."/>
            <person name="Poulain J."/>
            <person name="Ruiz F."/>
            <person name="Serrano V."/>
            <person name="Zagulski M."/>
            <person name="Dessen P."/>
            <person name="Betermier M."/>
            <person name="Weissenbach J."/>
            <person name="Scarpelli C."/>
            <person name="Schachter V."/>
            <person name="Sperling L."/>
            <person name="Meyer E."/>
            <person name="Cohen J."/>
            <person name="Wincker P."/>
        </authorList>
    </citation>
    <scope>NUCLEOTIDE SEQUENCE [LARGE SCALE GENOMIC DNA]</scope>
    <source>
        <strain evidence="2 3">Stock d4-2</strain>
    </source>
</reference>
<dbReference type="GeneID" id="5037468"/>
<evidence type="ECO:0000256" key="1">
    <source>
        <dbReference type="SAM" id="SignalP"/>
    </source>
</evidence>
<dbReference type="OrthoDB" id="319931at2759"/>
<organism evidence="2 3">
    <name type="scientific">Paramecium tetraurelia</name>
    <dbReference type="NCBI Taxonomy" id="5888"/>
    <lineage>
        <taxon>Eukaryota</taxon>
        <taxon>Sar</taxon>
        <taxon>Alveolata</taxon>
        <taxon>Ciliophora</taxon>
        <taxon>Intramacronucleata</taxon>
        <taxon>Oligohymenophorea</taxon>
        <taxon>Peniculida</taxon>
        <taxon>Parameciidae</taxon>
        <taxon>Paramecium</taxon>
    </lineage>
</organism>
<dbReference type="RefSeq" id="XP_001451683.1">
    <property type="nucleotide sequence ID" value="XM_001451646.1"/>
</dbReference>
<dbReference type="OMA" id="MENECLT"/>
<sequence length="927" mass="108374">MFKRFSLELVTMITVANCIQTTYLLSQYPFQVYPLSRSQMYTACSGYGVWSRYIPLSTIVKIGQIGILDSNCFHLHHAQEPTTQRINLIYYECLNYEANSIIKYLQFIDNNGDDHIYEMPIEGEYEYVWFFVGIQTSPFQKKLNVYFYEQGQTIKIHQMQVELPFYDDQLNLIFGGDLVVNENQQIHNSQNGKLSYFPGQVLIAQGYYLNVEEYCDFIISYIENFKLDDCRCQSSENTNINNQVIQQQEEFLYLSQQINCLEFLFSGWIKFDQVQIFADAVHFKFLKLSGNVKVSQTTGDNISPFTLTYKLSSKGNQIIITTYSYTFPSINIDFSNDPFLIKETFNIVSDVKLWHYLNVRKLETAIQISISFSEQEKYEFYQEVKQFNLVQFKLQYGDLLQTHSYQLKIQIFDFQFFNCVEDVELGQKCHRTCKECDGPTKSDCLSCAESSNRRYYPDFKECICDYGTIDMENECLTYQSLNLSIIIPEEVPTSNCKYGYFQFEDQCFRCPSTISENVLTCLECLQNPKEWLNMLYCKTSIYSDEDGNISQQFQDSDSCYNFDGNSLSYYKCGDDQSLSTIGKFVSLTIPPLGSQQYCLPPYFLNFELKCTLCMIKYCLYCFNYFGNDHSITTLNQRFSYSIVGEEIKTGCSQCNDGFIYNFEKEECLYQIPAISNCLRSYIAFDGQEICTLSSIDDFSIAPEIINCQKHMYKCKQCIQTPELIIKCIICEDGYSASAFTGICTECTLIQYSKTCIQWYSKNVEPWKWLIQSFRIQFLQIKNFSYELIITLSKNYVVQCFDGYDIIQNQCHEYCDSNCQICQKNVKPPQFFFACQKCGLNYYKYRQRGQIEGKCMECPSLCQTCEYRSSEEIEKINPIFKITTDNQIYTYEMPINRFPQHKLQLIQISKSHRIVLMIIVITILSTKQ</sequence>
<feature type="chain" id="PRO_5002624322" description="TNFR-Cys domain-containing protein" evidence="1">
    <location>
        <begin position="19"/>
        <end position="927"/>
    </location>
</feature>
<evidence type="ECO:0000313" key="3">
    <source>
        <dbReference type="Proteomes" id="UP000000600"/>
    </source>
</evidence>
<dbReference type="KEGG" id="ptm:GSPATT00018504001"/>
<dbReference type="AlphaFoldDB" id="A0DML9"/>
<dbReference type="InterPro" id="IPR006212">
    <property type="entry name" value="Furin_repeat"/>
</dbReference>
<dbReference type="EMBL" id="CT868496">
    <property type="protein sequence ID" value="CAK84286.1"/>
    <property type="molecule type" value="Genomic_DNA"/>
</dbReference>
<dbReference type="InterPro" id="IPR009030">
    <property type="entry name" value="Growth_fac_rcpt_cys_sf"/>
</dbReference>
<protein>
    <recommendedName>
        <fullName evidence="4">TNFR-Cys domain-containing protein</fullName>
    </recommendedName>
</protein>
<dbReference type="HOGENOM" id="CLU_011591_0_0_1"/>
<dbReference type="InParanoid" id="A0DML9"/>
<dbReference type="Proteomes" id="UP000000600">
    <property type="component" value="Unassembled WGS sequence"/>
</dbReference>
<proteinExistence type="predicted"/>
<evidence type="ECO:0000313" key="2">
    <source>
        <dbReference type="EMBL" id="CAK84286.1"/>
    </source>
</evidence>
<dbReference type="SUPFAM" id="SSF57184">
    <property type="entry name" value="Growth factor receptor domain"/>
    <property type="match status" value="2"/>
</dbReference>
<dbReference type="CDD" id="cd00064">
    <property type="entry name" value="FU"/>
    <property type="match status" value="1"/>
</dbReference>
<keyword evidence="3" id="KW-1185">Reference proteome</keyword>
<keyword evidence="1" id="KW-0732">Signal</keyword>
<evidence type="ECO:0008006" key="4">
    <source>
        <dbReference type="Google" id="ProtNLM"/>
    </source>
</evidence>
<gene>
    <name evidence="2" type="ORF">GSPATT00018504001</name>
</gene>
<accession>A0DML9</accession>